<dbReference type="PROSITE" id="PS00552">
    <property type="entry name" value="HTH_MERR_1"/>
    <property type="match status" value="1"/>
</dbReference>
<evidence type="ECO:0000313" key="5">
    <source>
        <dbReference type="EMBL" id="MDR7332689.1"/>
    </source>
</evidence>
<reference evidence="5 6" key="1">
    <citation type="submission" date="2023-07" db="EMBL/GenBank/DDBJ databases">
        <title>Sorghum-associated microbial communities from plants grown in Nebraska, USA.</title>
        <authorList>
            <person name="Schachtman D."/>
        </authorList>
    </citation>
    <scope>NUCLEOTIDE SEQUENCE [LARGE SCALE GENOMIC DNA]</scope>
    <source>
        <strain evidence="5 6">BE316</strain>
    </source>
</reference>
<protein>
    <submittedName>
        <fullName evidence="5">DNA-binding transcriptional MerR regulator</fullName>
    </submittedName>
</protein>
<keyword evidence="3" id="KW-0804">Transcription</keyword>
<feature type="domain" description="HTH merR-type" evidence="4">
    <location>
        <begin position="1"/>
        <end position="68"/>
    </location>
</feature>
<dbReference type="InterPro" id="IPR009061">
    <property type="entry name" value="DNA-bd_dom_put_sf"/>
</dbReference>
<name>A0ABU2A667_9BURK</name>
<dbReference type="RefSeq" id="WP_310327550.1">
    <property type="nucleotide sequence ID" value="NZ_JAVDXV010000003.1"/>
</dbReference>
<evidence type="ECO:0000256" key="2">
    <source>
        <dbReference type="ARBA" id="ARBA00023125"/>
    </source>
</evidence>
<keyword evidence="6" id="KW-1185">Reference proteome</keyword>
<dbReference type="SUPFAM" id="SSF46955">
    <property type="entry name" value="Putative DNA-binding domain"/>
    <property type="match status" value="1"/>
</dbReference>
<dbReference type="PRINTS" id="PR00040">
    <property type="entry name" value="HTHMERR"/>
</dbReference>
<dbReference type="InterPro" id="IPR000551">
    <property type="entry name" value="MerR-type_HTH_dom"/>
</dbReference>
<organism evidence="5 6">
    <name type="scientific">Roseateles asaccharophilus</name>
    <dbReference type="NCBI Taxonomy" id="582607"/>
    <lineage>
        <taxon>Bacteria</taxon>
        <taxon>Pseudomonadati</taxon>
        <taxon>Pseudomonadota</taxon>
        <taxon>Betaproteobacteria</taxon>
        <taxon>Burkholderiales</taxon>
        <taxon>Sphaerotilaceae</taxon>
        <taxon>Roseateles</taxon>
    </lineage>
</organism>
<accession>A0ABU2A667</accession>
<sequence>MQIGTLSERTGLSRDSLRFYEKRGLLQARRSANGYRDYPEEAVQWLGYVRTAQQLGFTLAEIAADLPLLAQGQDAGPALRDALARKLADVDARIAGLQSLRNELATRLAETPETGASCPLRSAT</sequence>
<dbReference type="InterPro" id="IPR047057">
    <property type="entry name" value="MerR_fam"/>
</dbReference>
<dbReference type="GO" id="GO:0003677">
    <property type="term" value="F:DNA binding"/>
    <property type="evidence" value="ECO:0007669"/>
    <property type="project" value="UniProtKB-KW"/>
</dbReference>
<evidence type="ECO:0000256" key="1">
    <source>
        <dbReference type="ARBA" id="ARBA00023015"/>
    </source>
</evidence>
<dbReference type="PANTHER" id="PTHR30204:SF94">
    <property type="entry name" value="HEAVY METAL-DEPENDENT TRANSCRIPTIONAL REGULATOR HI_0293-RELATED"/>
    <property type="match status" value="1"/>
</dbReference>
<dbReference type="Gene3D" id="1.10.1660.10">
    <property type="match status" value="1"/>
</dbReference>
<dbReference type="EMBL" id="JAVDXV010000003">
    <property type="protein sequence ID" value="MDR7332689.1"/>
    <property type="molecule type" value="Genomic_DNA"/>
</dbReference>
<keyword evidence="1" id="KW-0805">Transcription regulation</keyword>
<keyword evidence="2 5" id="KW-0238">DNA-binding</keyword>
<evidence type="ECO:0000313" key="6">
    <source>
        <dbReference type="Proteomes" id="UP001180825"/>
    </source>
</evidence>
<dbReference type="PROSITE" id="PS50937">
    <property type="entry name" value="HTH_MERR_2"/>
    <property type="match status" value="1"/>
</dbReference>
<evidence type="ECO:0000259" key="4">
    <source>
        <dbReference type="PROSITE" id="PS50937"/>
    </source>
</evidence>
<gene>
    <name evidence="5" type="ORF">J2X21_001822</name>
</gene>
<evidence type="ECO:0000256" key="3">
    <source>
        <dbReference type="ARBA" id="ARBA00023163"/>
    </source>
</evidence>
<dbReference type="SMART" id="SM00422">
    <property type="entry name" value="HTH_MERR"/>
    <property type="match status" value="1"/>
</dbReference>
<comment type="caution">
    <text evidence="5">The sequence shown here is derived from an EMBL/GenBank/DDBJ whole genome shotgun (WGS) entry which is preliminary data.</text>
</comment>
<dbReference type="Pfam" id="PF13411">
    <property type="entry name" value="MerR_1"/>
    <property type="match status" value="1"/>
</dbReference>
<dbReference type="PANTHER" id="PTHR30204">
    <property type="entry name" value="REDOX-CYCLING DRUG-SENSING TRANSCRIPTIONAL ACTIVATOR SOXR"/>
    <property type="match status" value="1"/>
</dbReference>
<proteinExistence type="predicted"/>
<dbReference type="Proteomes" id="UP001180825">
    <property type="component" value="Unassembled WGS sequence"/>
</dbReference>